<comment type="similarity">
    <text evidence="1">Belongs to the ABC transporter superfamily.</text>
</comment>
<dbReference type="AlphaFoldDB" id="X1F8K5"/>
<protein>
    <recommendedName>
        <fullName evidence="5">ABC transporter domain-containing protein</fullName>
    </recommendedName>
</protein>
<evidence type="ECO:0000256" key="2">
    <source>
        <dbReference type="ARBA" id="ARBA00022448"/>
    </source>
</evidence>
<dbReference type="PANTHER" id="PTHR42711:SF5">
    <property type="entry name" value="ABC TRANSPORTER ATP-BINDING PROTEIN NATA"/>
    <property type="match status" value="1"/>
</dbReference>
<dbReference type="InterPro" id="IPR027417">
    <property type="entry name" value="P-loop_NTPase"/>
</dbReference>
<reference evidence="6" key="1">
    <citation type="journal article" date="2014" name="Front. Microbiol.">
        <title>High frequency of phylogenetically diverse reductive dehalogenase-homologous genes in deep subseafloor sedimentary metagenomes.</title>
        <authorList>
            <person name="Kawai M."/>
            <person name="Futagami T."/>
            <person name="Toyoda A."/>
            <person name="Takaki Y."/>
            <person name="Nishi S."/>
            <person name="Hori S."/>
            <person name="Arai W."/>
            <person name="Tsubouchi T."/>
            <person name="Morono Y."/>
            <person name="Uchiyama I."/>
            <person name="Ito T."/>
            <person name="Fujiyama A."/>
            <person name="Inagaki F."/>
            <person name="Takami H."/>
        </authorList>
    </citation>
    <scope>NUCLEOTIDE SEQUENCE</scope>
    <source>
        <strain evidence="6">Expedition CK06-06</strain>
    </source>
</reference>
<sequence length="80" mass="8721">MIQVEGLTKIFHDKKRGKVVAVNNLEFNCRKGQIFGLLGPNGAGKTTTLRILATMILPTKGKIIVNGCDVIKEQPTQLTT</sequence>
<evidence type="ECO:0000259" key="5">
    <source>
        <dbReference type="Pfam" id="PF00005"/>
    </source>
</evidence>
<dbReference type="PANTHER" id="PTHR42711">
    <property type="entry name" value="ABC TRANSPORTER ATP-BINDING PROTEIN"/>
    <property type="match status" value="1"/>
</dbReference>
<dbReference type="SUPFAM" id="SSF52540">
    <property type="entry name" value="P-loop containing nucleoside triphosphate hydrolases"/>
    <property type="match status" value="1"/>
</dbReference>
<evidence type="ECO:0000256" key="1">
    <source>
        <dbReference type="ARBA" id="ARBA00005417"/>
    </source>
</evidence>
<keyword evidence="3" id="KW-0547">Nucleotide-binding</keyword>
<accession>X1F8K5</accession>
<feature type="domain" description="ABC transporter" evidence="5">
    <location>
        <begin position="22"/>
        <end position="73"/>
    </location>
</feature>
<comment type="caution">
    <text evidence="6">The sequence shown here is derived from an EMBL/GenBank/DDBJ whole genome shotgun (WGS) entry which is preliminary data.</text>
</comment>
<keyword evidence="2" id="KW-0813">Transport</keyword>
<organism evidence="6">
    <name type="scientific">marine sediment metagenome</name>
    <dbReference type="NCBI Taxonomy" id="412755"/>
    <lineage>
        <taxon>unclassified sequences</taxon>
        <taxon>metagenomes</taxon>
        <taxon>ecological metagenomes</taxon>
    </lineage>
</organism>
<proteinExistence type="inferred from homology"/>
<name>X1F8K5_9ZZZZ</name>
<evidence type="ECO:0000256" key="3">
    <source>
        <dbReference type="ARBA" id="ARBA00022741"/>
    </source>
</evidence>
<dbReference type="Pfam" id="PF00005">
    <property type="entry name" value="ABC_tran"/>
    <property type="match status" value="1"/>
</dbReference>
<evidence type="ECO:0000256" key="4">
    <source>
        <dbReference type="ARBA" id="ARBA00022840"/>
    </source>
</evidence>
<dbReference type="GO" id="GO:0016887">
    <property type="term" value="F:ATP hydrolysis activity"/>
    <property type="evidence" value="ECO:0007669"/>
    <property type="project" value="InterPro"/>
</dbReference>
<dbReference type="GO" id="GO:0005524">
    <property type="term" value="F:ATP binding"/>
    <property type="evidence" value="ECO:0007669"/>
    <property type="project" value="UniProtKB-KW"/>
</dbReference>
<evidence type="ECO:0000313" key="6">
    <source>
        <dbReference type="EMBL" id="GAH25729.1"/>
    </source>
</evidence>
<gene>
    <name evidence="6" type="ORF">S03H2_02512</name>
</gene>
<dbReference type="Gene3D" id="3.40.50.300">
    <property type="entry name" value="P-loop containing nucleotide triphosphate hydrolases"/>
    <property type="match status" value="1"/>
</dbReference>
<dbReference type="InterPro" id="IPR050763">
    <property type="entry name" value="ABC_transporter_ATP-binding"/>
</dbReference>
<dbReference type="InterPro" id="IPR003439">
    <property type="entry name" value="ABC_transporter-like_ATP-bd"/>
</dbReference>
<keyword evidence="4" id="KW-0067">ATP-binding</keyword>
<dbReference type="EMBL" id="BARU01000846">
    <property type="protein sequence ID" value="GAH25729.1"/>
    <property type="molecule type" value="Genomic_DNA"/>
</dbReference>